<organism evidence="10 11">
    <name type="scientific">Natronospirillum operosum</name>
    <dbReference type="NCBI Taxonomy" id="2759953"/>
    <lineage>
        <taxon>Bacteria</taxon>
        <taxon>Pseudomonadati</taxon>
        <taxon>Pseudomonadota</taxon>
        <taxon>Gammaproteobacteria</taxon>
        <taxon>Oceanospirillales</taxon>
        <taxon>Natronospirillaceae</taxon>
        <taxon>Natronospirillum</taxon>
    </lineage>
</organism>
<keyword evidence="7 8" id="KW-0472">Membrane</keyword>
<comment type="similarity">
    <text evidence="2">Belongs to the binding-protein-dependent transport system permease family. MalFG subfamily.</text>
</comment>
<dbReference type="Proteomes" id="UP000297475">
    <property type="component" value="Unassembled WGS sequence"/>
</dbReference>
<feature type="transmembrane region" description="Helical" evidence="8">
    <location>
        <begin position="156"/>
        <end position="175"/>
    </location>
</feature>
<feature type="transmembrane region" description="Helical" evidence="8">
    <location>
        <begin position="119"/>
        <end position="144"/>
    </location>
</feature>
<dbReference type="PANTHER" id="PTHR32243:SF18">
    <property type="entry name" value="INNER MEMBRANE ABC TRANSPORTER PERMEASE PROTEIN YCJP"/>
    <property type="match status" value="1"/>
</dbReference>
<dbReference type="PANTHER" id="PTHR32243">
    <property type="entry name" value="MALTOSE TRANSPORT SYSTEM PERMEASE-RELATED"/>
    <property type="match status" value="1"/>
</dbReference>
<keyword evidence="11" id="KW-1185">Reference proteome</keyword>
<comment type="subcellular location">
    <subcellularLocation>
        <location evidence="1 8">Cell membrane</location>
        <topology evidence="1 8">Multi-pass membrane protein</topology>
    </subcellularLocation>
</comment>
<dbReference type="RefSeq" id="WP_135485109.1">
    <property type="nucleotide sequence ID" value="NZ_SRMF01000024.1"/>
</dbReference>
<sequence>MTAVTTTATRPTRRRHSRAGSACLVYGGLTLWLIFSVLPLLMLLAASLNRTAVFRSPIDLLLLRDFSLENFTQALVRGDFLFFFTNSLIISTAAVVISLIVCVPLSYGITKIGGRQKAIVSFSVLAMRFIPYVVLALPLFLLFINLGLSGSRIGLLLAHLSIHIPFATWMMVGFFDTVPKELEEAAIVDGCSPWRLFWNISLPVVRSGVIALAILLFIMSWNEYLFALFLAGQDAQPLTVGITRFLGGVEAGAQYGVIAAYAVLVVAPVVLFALVANRFIISGMTAGAVKG</sequence>
<keyword evidence="3 8" id="KW-0813">Transport</keyword>
<dbReference type="InterPro" id="IPR035906">
    <property type="entry name" value="MetI-like_sf"/>
</dbReference>
<keyword evidence="4" id="KW-1003">Cell membrane</keyword>
<name>A0A4Z0W8M0_9GAMM</name>
<evidence type="ECO:0000259" key="9">
    <source>
        <dbReference type="PROSITE" id="PS50928"/>
    </source>
</evidence>
<feature type="transmembrane region" description="Helical" evidence="8">
    <location>
        <begin position="196"/>
        <end position="219"/>
    </location>
</feature>
<feature type="domain" description="ABC transmembrane type-1" evidence="9">
    <location>
        <begin position="84"/>
        <end position="276"/>
    </location>
</feature>
<dbReference type="Pfam" id="PF00528">
    <property type="entry name" value="BPD_transp_1"/>
    <property type="match status" value="1"/>
</dbReference>
<feature type="transmembrane region" description="Helical" evidence="8">
    <location>
        <begin position="23"/>
        <end position="46"/>
    </location>
</feature>
<dbReference type="OrthoDB" id="9815445at2"/>
<evidence type="ECO:0000313" key="11">
    <source>
        <dbReference type="Proteomes" id="UP000297475"/>
    </source>
</evidence>
<protein>
    <submittedName>
        <fullName evidence="10">Carbohydrate ABC transporter permease</fullName>
    </submittedName>
</protein>
<gene>
    <name evidence="10" type="ORF">E4656_20075</name>
</gene>
<accession>A0A4Z0W8M0</accession>
<proteinExistence type="inferred from homology"/>
<dbReference type="Gene3D" id="1.10.3720.10">
    <property type="entry name" value="MetI-like"/>
    <property type="match status" value="1"/>
</dbReference>
<dbReference type="CDD" id="cd06261">
    <property type="entry name" value="TM_PBP2"/>
    <property type="match status" value="1"/>
</dbReference>
<dbReference type="InterPro" id="IPR050901">
    <property type="entry name" value="BP-dep_ABC_trans_perm"/>
</dbReference>
<feature type="non-terminal residue" evidence="10">
    <location>
        <position position="291"/>
    </location>
</feature>
<reference evidence="10 11" key="1">
    <citation type="submission" date="2019-04" db="EMBL/GenBank/DDBJ databases">
        <title>Natronospirillum operosus gen. nov., sp. nov., a haloalkaliphilic satellite isolated from decaying biomass of laboratory culture of cyanobacterium Geitlerinema sp. and proposal of Natronospirillaceae fam. nov. and Saccharospirillaceae fam. nov.</title>
        <authorList>
            <person name="Kevbrin V."/>
            <person name="Boltyanskaya Y."/>
            <person name="Koziaeva V."/>
            <person name="Grouzdev D.S."/>
            <person name="Park M."/>
            <person name="Cho J."/>
        </authorList>
    </citation>
    <scope>NUCLEOTIDE SEQUENCE [LARGE SCALE GENOMIC DNA]</scope>
    <source>
        <strain evidence="10 11">G-116</strain>
    </source>
</reference>
<keyword evidence="6 8" id="KW-1133">Transmembrane helix</keyword>
<dbReference type="PROSITE" id="PS50928">
    <property type="entry name" value="ABC_TM1"/>
    <property type="match status" value="1"/>
</dbReference>
<evidence type="ECO:0000256" key="6">
    <source>
        <dbReference type="ARBA" id="ARBA00022989"/>
    </source>
</evidence>
<dbReference type="EMBL" id="SRMF01000024">
    <property type="protein sequence ID" value="TGG89374.1"/>
    <property type="molecule type" value="Genomic_DNA"/>
</dbReference>
<evidence type="ECO:0000256" key="5">
    <source>
        <dbReference type="ARBA" id="ARBA00022692"/>
    </source>
</evidence>
<evidence type="ECO:0000256" key="8">
    <source>
        <dbReference type="RuleBase" id="RU363032"/>
    </source>
</evidence>
<evidence type="ECO:0000256" key="4">
    <source>
        <dbReference type="ARBA" id="ARBA00022475"/>
    </source>
</evidence>
<evidence type="ECO:0000256" key="7">
    <source>
        <dbReference type="ARBA" id="ARBA00023136"/>
    </source>
</evidence>
<evidence type="ECO:0000256" key="3">
    <source>
        <dbReference type="ARBA" id="ARBA00022448"/>
    </source>
</evidence>
<dbReference type="GO" id="GO:0005886">
    <property type="term" value="C:plasma membrane"/>
    <property type="evidence" value="ECO:0007669"/>
    <property type="project" value="UniProtKB-SubCell"/>
</dbReference>
<evidence type="ECO:0000313" key="10">
    <source>
        <dbReference type="EMBL" id="TGG89374.1"/>
    </source>
</evidence>
<comment type="caution">
    <text evidence="10">The sequence shown here is derived from an EMBL/GenBank/DDBJ whole genome shotgun (WGS) entry which is preliminary data.</text>
</comment>
<evidence type="ECO:0000256" key="2">
    <source>
        <dbReference type="ARBA" id="ARBA00009047"/>
    </source>
</evidence>
<feature type="transmembrane region" description="Helical" evidence="8">
    <location>
        <begin position="253"/>
        <end position="275"/>
    </location>
</feature>
<keyword evidence="5 8" id="KW-0812">Transmembrane</keyword>
<dbReference type="SUPFAM" id="SSF161098">
    <property type="entry name" value="MetI-like"/>
    <property type="match status" value="1"/>
</dbReference>
<feature type="transmembrane region" description="Helical" evidence="8">
    <location>
        <begin position="80"/>
        <end position="107"/>
    </location>
</feature>
<dbReference type="GO" id="GO:0055085">
    <property type="term" value="P:transmembrane transport"/>
    <property type="evidence" value="ECO:0007669"/>
    <property type="project" value="InterPro"/>
</dbReference>
<dbReference type="AlphaFoldDB" id="A0A4Z0W8M0"/>
<evidence type="ECO:0000256" key="1">
    <source>
        <dbReference type="ARBA" id="ARBA00004651"/>
    </source>
</evidence>
<dbReference type="InterPro" id="IPR000515">
    <property type="entry name" value="MetI-like"/>
</dbReference>